<dbReference type="InterPro" id="IPR000160">
    <property type="entry name" value="GGDEF_dom"/>
</dbReference>
<keyword evidence="2 6" id="KW-0812">Transmembrane</keyword>
<proteinExistence type="predicted"/>
<reference evidence="10" key="1">
    <citation type="submission" date="2015-08" db="EMBL/GenBank/DDBJ databases">
        <authorList>
            <person name="Varghese N."/>
        </authorList>
    </citation>
    <scope>NUCLEOTIDE SEQUENCE [LARGE SCALE GENOMIC DNA]</scope>
    <source>
        <strain evidence="10">DSM 17901</strain>
    </source>
</reference>
<feature type="domain" description="GGDEF" evidence="8">
    <location>
        <begin position="380"/>
        <end position="515"/>
    </location>
</feature>
<dbReference type="InterPro" id="IPR042240">
    <property type="entry name" value="CHASE_sf"/>
</dbReference>
<gene>
    <name evidence="9" type="ORF">Ga0061063_1766</name>
</gene>
<dbReference type="Gene3D" id="3.30.450.350">
    <property type="entry name" value="CHASE domain"/>
    <property type="match status" value="1"/>
</dbReference>
<dbReference type="SUPFAM" id="SSF55073">
    <property type="entry name" value="Nucleotide cyclase"/>
    <property type="match status" value="1"/>
</dbReference>
<dbReference type="NCBIfam" id="TIGR00254">
    <property type="entry name" value="GGDEF"/>
    <property type="match status" value="1"/>
</dbReference>
<feature type="domain" description="CHASE" evidence="7">
    <location>
        <begin position="140"/>
        <end position="190"/>
    </location>
</feature>
<keyword evidence="3 6" id="KW-1133">Transmembrane helix</keyword>
<dbReference type="PANTHER" id="PTHR46663:SF2">
    <property type="entry name" value="GGDEF DOMAIN-CONTAINING PROTEIN"/>
    <property type="match status" value="1"/>
</dbReference>
<dbReference type="GO" id="GO:0016020">
    <property type="term" value="C:membrane"/>
    <property type="evidence" value="ECO:0007669"/>
    <property type="project" value="UniProtKB-SubCell"/>
</dbReference>
<dbReference type="PROSITE" id="PS50839">
    <property type="entry name" value="CHASE"/>
    <property type="match status" value="1"/>
</dbReference>
<name>A0A0K6GY89_9NEIS</name>
<dbReference type="PANTHER" id="PTHR46663">
    <property type="entry name" value="DIGUANYLATE CYCLASE DGCT-RELATED"/>
    <property type="match status" value="1"/>
</dbReference>
<evidence type="ECO:0000313" key="10">
    <source>
        <dbReference type="Proteomes" id="UP000243535"/>
    </source>
</evidence>
<dbReference type="AlphaFoldDB" id="A0A0K6GY89"/>
<evidence type="ECO:0000259" key="7">
    <source>
        <dbReference type="PROSITE" id="PS50839"/>
    </source>
</evidence>
<evidence type="ECO:0000256" key="1">
    <source>
        <dbReference type="ARBA" id="ARBA00004370"/>
    </source>
</evidence>
<dbReference type="OrthoDB" id="9812260at2"/>
<dbReference type="GO" id="GO:0007165">
    <property type="term" value="P:signal transduction"/>
    <property type="evidence" value="ECO:0007669"/>
    <property type="project" value="UniProtKB-ARBA"/>
</dbReference>
<dbReference type="CDD" id="cd01949">
    <property type="entry name" value="GGDEF"/>
    <property type="match status" value="1"/>
</dbReference>
<feature type="transmembrane region" description="Helical" evidence="6">
    <location>
        <begin position="311"/>
        <end position="328"/>
    </location>
</feature>
<evidence type="ECO:0000256" key="3">
    <source>
        <dbReference type="ARBA" id="ARBA00022989"/>
    </source>
</evidence>
<keyword evidence="10" id="KW-1185">Reference proteome</keyword>
<evidence type="ECO:0000256" key="5">
    <source>
        <dbReference type="SAM" id="MobiDB-lite"/>
    </source>
</evidence>
<dbReference type="GO" id="GO:0003824">
    <property type="term" value="F:catalytic activity"/>
    <property type="evidence" value="ECO:0007669"/>
    <property type="project" value="UniProtKB-ARBA"/>
</dbReference>
<sequence>MNKRGHIAGCIVAWAVLSLAASLAFVSRAVHLAEEAFASRANRYAEQVAQRLLINDAVLENYAAFVTLDSEATQSEERTFIRQLLYRHPHIEAMLRLDRVRQGELAAYETGVRLRDDPTFAVRGYDLDHQRYFEPLPEKPDYFPVVLVEPPTASALRLLGVDVSFNSRWRDALLTTVQAGRPAASPPFPLGAQRGPAYLLVRAVTFPREEAVGPSVRARHLVGMLVRADFFGQLLPPLPRGLQVDVRLQAHQSGGDQPVPLLRRGSSQGSLVEELLFPRLEWQRTLGGDAQPVELRFVQQLGWSAIGPSEWAGMTVSAVAAFFLVAYVRRRYRHHQDTLRARENWLTYLAHHDRLTGLPNRNLFYDRLQHAISRLRRSEQRLAVLFLDLDRFKPVNDLYGHAAGDRVLQLLAARLEGAVREADTVARLGGDEFVVLVEDVDHQYEVDQLIARLKGLIEAPYEFDGMAVRIGVSIGLAYYPEDGLLIDELLAAADRSMYGKKQHRPFPDALLASEDEAPEDVDHKTGHDRQ</sequence>
<dbReference type="Pfam" id="PF00990">
    <property type="entry name" value="GGDEF"/>
    <property type="match status" value="1"/>
</dbReference>
<dbReference type="Gene3D" id="3.30.70.270">
    <property type="match status" value="1"/>
</dbReference>
<dbReference type="InterPro" id="IPR029787">
    <property type="entry name" value="Nucleotide_cyclase"/>
</dbReference>
<feature type="compositionally biased region" description="Basic and acidic residues" evidence="5">
    <location>
        <begin position="520"/>
        <end position="530"/>
    </location>
</feature>
<dbReference type="InterPro" id="IPR052163">
    <property type="entry name" value="DGC-Regulatory_Protein"/>
</dbReference>
<accession>A0A0K6GY89</accession>
<dbReference type="SMART" id="SM00267">
    <property type="entry name" value="GGDEF"/>
    <property type="match status" value="1"/>
</dbReference>
<evidence type="ECO:0000259" key="8">
    <source>
        <dbReference type="PROSITE" id="PS50887"/>
    </source>
</evidence>
<dbReference type="STRING" id="375574.GCA_001418035_01558"/>
<dbReference type="Proteomes" id="UP000243535">
    <property type="component" value="Unassembled WGS sequence"/>
</dbReference>
<dbReference type="Pfam" id="PF03924">
    <property type="entry name" value="CHASE"/>
    <property type="match status" value="1"/>
</dbReference>
<protein>
    <submittedName>
        <fullName evidence="9">Diguanylate cyclase (GGDEF) domain</fullName>
    </submittedName>
</protein>
<organism evidence="9 10">
    <name type="scientific">Gulbenkiania indica</name>
    <dbReference type="NCBI Taxonomy" id="375574"/>
    <lineage>
        <taxon>Bacteria</taxon>
        <taxon>Pseudomonadati</taxon>
        <taxon>Pseudomonadota</taxon>
        <taxon>Betaproteobacteria</taxon>
        <taxon>Neisseriales</taxon>
        <taxon>Chromobacteriaceae</taxon>
        <taxon>Gulbenkiania</taxon>
    </lineage>
</organism>
<dbReference type="EMBL" id="CYHA01000003">
    <property type="protein sequence ID" value="CUA83483.1"/>
    <property type="molecule type" value="Genomic_DNA"/>
</dbReference>
<dbReference type="PROSITE" id="PS50887">
    <property type="entry name" value="GGDEF"/>
    <property type="match status" value="1"/>
</dbReference>
<dbReference type="RefSeq" id="WP_055433928.1">
    <property type="nucleotide sequence ID" value="NZ_CYHA01000003.1"/>
</dbReference>
<keyword evidence="4 6" id="KW-0472">Membrane</keyword>
<dbReference type="InterPro" id="IPR043128">
    <property type="entry name" value="Rev_trsase/Diguanyl_cyclase"/>
</dbReference>
<comment type="subcellular location">
    <subcellularLocation>
        <location evidence="1">Membrane</location>
    </subcellularLocation>
</comment>
<evidence type="ECO:0000256" key="4">
    <source>
        <dbReference type="ARBA" id="ARBA00023136"/>
    </source>
</evidence>
<dbReference type="SMART" id="SM01079">
    <property type="entry name" value="CHASE"/>
    <property type="match status" value="1"/>
</dbReference>
<feature type="region of interest" description="Disordered" evidence="5">
    <location>
        <begin position="508"/>
        <end position="530"/>
    </location>
</feature>
<evidence type="ECO:0000256" key="6">
    <source>
        <dbReference type="SAM" id="Phobius"/>
    </source>
</evidence>
<evidence type="ECO:0000313" key="9">
    <source>
        <dbReference type="EMBL" id="CUA83483.1"/>
    </source>
</evidence>
<dbReference type="InterPro" id="IPR006189">
    <property type="entry name" value="CHASE_dom"/>
</dbReference>
<evidence type="ECO:0000256" key="2">
    <source>
        <dbReference type="ARBA" id="ARBA00022692"/>
    </source>
</evidence>